<evidence type="ECO:0000313" key="4">
    <source>
        <dbReference type="Proteomes" id="UP000198462"/>
    </source>
</evidence>
<dbReference type="RefSeq" id="WP_088712828.1">
    <property type="nucleotide sequence ID" value="NZ_NFZT01000001.1"/>
</dbReference>
<evidence type="ECO:0000259" key="2">
    <source>
        <dbReference type="Pfam" id="PF01814"/>
    </source>
</evidence>
<dbReference type="PANTHER" id="PTHR35585">
    <property type="entry name" value="HHE DOMAIN PROTEIN (AFU_ORTHOLOGUE AFUA_4G00730)"/>
    <property type="match status" value="1"/>
</dbReference>
<accession>A0A219B788</accession>
<evidence type="ECO:0000256" key="1">
    <source>
        <dbReference type="SAM" id="Phobius"/>
    </source>
</evidence>
<dbReference type="EMBL" id="NFZT01000001">
    <property type="protein sequence ID" value="OWV34131.1"/>
    <property type="molecule type" value="Genomic_DNA"/>
</dbReference>
<feature type="transmembrane region" description="Helical" evidence="1">
    <location>
        <begin position="20"/>
        <end position="39"/>
    </location>
</feature>
<comment type="caution">
    <text evidence="3">The sequence shown here is derived from an EMBL/GenBank/DDBJ whole genome shotgun (WGS) entry which is preliminary data.</text>
</comment>
<dbReference type="AlphaFoldDB" id="A0A219B788"/>
<dbReference type="Pfam" id="PF01814">
    <property type="entry name" value="Hemerythrin"/>
    <property type="match status" value="1"/>
</dbReference>
<feature type="domain" description="Hemerythrin-like" evidence="2">
    <location>
        <begin position="57"/>
        <end position="172"/>
    </location>
</feature>
<sequence>MTDNISEIRSTAGDLFSGTSGAVIAAGAAGFGLGILAAAGRRAAVQAPTYFAGDWLDGIKREHEMALELFDAIEETDASEPKKRAALLLQLQHALGKHAVEEEDVIYCAVRDHGADENADELVHDHGVVKQFLYDLEKMDKSDPLWIVKVREFRSHIEAHMREEEEEILPRLHDRLSDEQNQKLTNRMNREGFKVA</sequence>
<protein>
    <recommendedName>
        <fullName evidence="2">Hemerythrin-like domain-containing protein</fullName>
    </recommendedName>
</protein>
<keyword evidence="1" id="KW-1133">Transmembrane helix</keyword>
<dbReference type="OrthoDB" id="7210157at2"/>
<evidence type="ECO:0000313" key="3">
    <source>
        <dbReference type="EMBL" id="OWV34131.1"/>
    </source>
</evidence>
<dbReference type="InterPro" id="IPR012312">
    <property type="entry name" value="Hemerythrin-like"/>
</dbReference>
<keyword evidence="1" id="KW-0812">Transmembrane</keyword>
<dbReference type="PANTHER" id="PTHR35585:SF1">
    <property type="entry name" value="HHE DOMAIN PROTEIN (AFU_ORTHOLOGUE AFUA_4G00730)"/>
    <property type="match status" value="1"/>
</dbReference>
<name>A0A219B788_9SPHN</name>
<keyword evidence="4" id="KW-1185">Reference proteome</keyword>
<keyword evidence="1" id="KW-0472">Membrane</keyword>
<organism evidence="3 4">
    <name type="scientific">Pacificimonas flava</name>
    <dbReference type="NCBI Taxonomy" id="1234595"/>
    <lineage>
        <taxon>Bacteria</taxon>
        <taxon>Pseudomonadati</taxon>
        <taxon>Pseudomonadota</taxon>
        <taxon>Alphaproteobacteria</taxon>
        <taxon>Sphingomonadales</taxon>
        <taxon>Sphingosinicellaceae</taxon>
        <taxon>Pacificimonas</taxon>
    </lineage>
</organism>
<dbReference type="Gene3D" id="1.20.120.520">
    <property type="entry name" value="nmb1532 protein domain like"/>
    <property type="match status" value="1"/>
</dbReference>
<dbReference type="Proteomes" id="UP000198462">
    <property type="component" value="Unassembled WGS sequence"/>
</dbReference>
<reference evidence="4" key="1">
    <citation type="submission" date="2017-05" db="EMBL/GenBank/DDBJ databases">
        <authorList>
            <person name="Lin X."/>
        </authorList>
    </citation>
    <scope>NUCLEOTIDE SEQUENCE [LARGE SCALE GENOMIC DNA]</scope>
    <source>
        <strain evidence="4">JLT2012</strain>
    </source>
</reference>
<gene>
    <name evidence="3" type="ORF">B5C34_12100</name>
</gene>
<proteinExistence type="predicted"/>